<keyword evidence="8 11" id="KW-0472">Membrane</keyword>
<evidence type="ECO:0000256" key="8">
    <source>
        <dbReference type="ARBA" id="ARBA00023136"/>
    </source>
</evidence>
<dbReference type="EMBL" id="JBJQND010000001">
    <property type="protein sequence ID" value="KAL3888669.1"/>
    <property type="molecule type" value="Genomic_DNA"/>
</dbReference>
<dbReference type="Gene3D" id="3.40.50.10140">
    <property type="entry name" value="Toll/interleukin-1 receptor homology (TIR) domain"/>
    <property type="match status" value="1"/>
</dbReference>
<proteinExistence type="inferred from homology"/>
<keyword evidence="3" id="KW-0433">Leucine-rich repeat</keyword>
<sequence length="775" mass="88356">METRLVFLLGCIASFLIGIYGANVTCTVNYISYICKHIANTADFPIVLPANIRKVTLFGTNQLDRSFPNGLFRNPSWVNVSELSILEFSSIDFIEEEFLAGLDNLKFLTISSCPELKKIQPDVFQSTPDLEALYLDGNHYLKLPVVEQALNGTLDKLKYLSLTGIEAIGRHVVLGEKFARVLFTKHLTYIEISGVKTIIIEHVDVLKLLSNVKYLNISYSTLLVADSIGRPVNEYFRNIEYLDATSTTSFGQYNLHLDDSNISWVLGENIKYLFAQHITDPNVRLRLNANYNFENGGLRGLKVLDLSRNNIMFLNITFSGTNDFSALETLNLSSNHLEYISPSLLSSFPSLKLLDLSRNQLHLMQNMDDFLYLFSRNKDLEIIYLPKNNLSVVPSDLFSSNTKLRVIDLSDNELTCLNIDLHHILELSLVDLRNNRLRSLPVAFLEQLEQIRFHQDTAEKHETSMTHILLNDIQDKILIAEKYKYGYNASDNIVFKKVMDIVPQNLLLNVLENPFVCDCDSLDSMKWIVSTYIGIVNRTRLTCKYNNNAELLNNAVIETVRDNCRLLHLTGIAIVSSVATMVSILALGITIHLRRKTVRQSQDLHVLRREILDDNIQFKFVVFLSFCSKDSHVVENIIQPLLNTFLQETFNTDKNLVCTGADSFVPGMLIIEEIHRCINESLVIVPVITPAFLESRWSLRECVDAIEGHKQVVVLMEQNTDTSETIETIRHLIGQYTRASWSYSDGQFVIHPSWNRICDGIIRTAIDSIRNRQWN</sequence>
<accession>A0ABD3XR05</accession>
<keyword evidence="7 11" id="KW-1133">Transmembrane helix</keyword>
<dbReference type="InterPro" id="IPR035897">
    <property type="entry name" value="Toll_tir_struct_dom_sf"/>
</dbReference>
<evidence type="ECO:0000313" key="13">
    <source>
        <dbReference type="EMBL" id="KAL3888669.1"/>
    </source>
</evidence>
<reference evidence="13 14" key="1">
    <citation type="submission" date="2024-11" db="EMBL/GenBank/DDBJ databases">
        <title>Chromosome-level genome assembly of the freshwater bivalve Anodonta woodiana.</title>
        <authorList>
            <person name="Chen X."/>
        </authorList>
    </citation>
    <scope>NUCLEOTIDE SEQUENCE [LARGE SCALE GENOMIC DNA]</scope>
    <source>
        <strain evidence="13">MN2024</strain>
        <tissue evidence="13">Gills</tissue>
    </source>
</reference>
<evidence type="ECO:0000256" key="9">
    <source>
        <dbReference type="ARBA" id="ARBA00023170"/>
    </source>
</evidence>
<evidence type="ECO:0000256" key="10">
    <source>
        <dbReference type="ARBA" id="ARBA00023180"/>
    </source>
</evidence>
<organism evidence="13 14">
    <name type="scientific">Sinanodonta woodiana</name>
    <name type="common">Chinese pond mussel</name>
    <name type="synonym">Anodonta woodiana</name>
    <dbReference type="NCBI Taxonomy" id="1069815"/>
    <lineage>
        <taxon>Eukaryota</taxon>
        <taxon>Metazoa</taxon>
        <taxon>Spiralia</taxon>
        <taxon>Lophotrochozoa</taxon>
        <taxon>Mollusca</taxon>
        <taxon>Bivalvia</taxon>
        <taxon>Autobranchia</taxon>
        <taxon>Heteroconchia</taxon>
        <taxon>Palaeoheterodonta</taxon>
        <taxon>Unionida</taxon>
        <taxon>Unionoidea</taxon>
        <taxon>Unionidae</taxon>
        <taxon>Unioninae</taxon>
        <taxon>Sinanodonta</taxon>
    </lineage>
</organism>
<dbReference type="Proteomes" id="UP001634394">
    <property type="component" value="Unassembled WGS sequence"/>
</dbReference>
<dbReference type="Gene3D" id="3.80.10.10">
    <property type="entry name" value="Ribonuclease Inhibitor"/>
    <property type="match status" value="2"/>
</dbReference>
<feature type="transmembrane region" description="Helical" evidence="11">
    <location>
        <begin position="566"/>
        <end position="591"/>
    </location>
</feature>
<evidence type="ECO:0000256" key="5">
    <source>
        <dbReference type="ARBA" id="ARBA00022729"/>
    </source>
</evidence>
<protein>
    <recommendedName>
        <fullName evidence="12">TIR domain-containing protein</fullName>
    </recommendedName>
</protein>
<dbReference type="PANTHER" id="PTHR24365:SF541">
    <property type="entry name" value="PROTEIN TOLL-RELATED"/>
    <property type="match status" value="1"/>
</dbReference>
<dbReference type="InterPro" id="IPR003591">
    <property type="entry name" value="Leu-rich_rpt_typical-subtyp"/>
</dbReference>
<keyword evidence="10" id="KW-0325">Glycoprotein</keyword>
<evidence type="ECO:0000256" key="11">
    <source>
        <dbReference type="SAM" id="Phobius"/>
    </source>
</evidence>
<evidence type="ECO:0000259" key="12">
    <source>
        <dbReference type="PROSITE" id="PS50104"/>
    </source>
</evidence>
<evidence type="ECO:0000256" key="1">
    <source>
        <dbReference type="ARBA" id="ARBA00004167"/>
    </source>
</evidence>
<dbReference type="AlphaFoldDB" id="A0ABD3XR05"/>
<dbReference type="InterPro" id="IPR032675">
    <property type="entry name" value="LRR_dom_sf"/>
</dbReference>
<evidence type="ECO:0000256" key="7">
    <source>
        <dbReference type="ARBA" id="ARBA00022989"/>
    </source>
</evidence>
<evidence type="ECO:0000256" key="4">
    <source>
        <dbReference type="ARBA" id="ARBA00022692"/>
    </source>
</evidence>
<dbReference type="SUPFAM" id="SSF52058">
    <property type="entry name" value="L domain-like"/>
    <property type="match status" value="1"/>
</dbReference>
<dbReference type="PROSITE" id="PS50104">
    <property type="entry name" value="TIR"/>
    <property type="match status" value="1"/>
</dbReference>
<evidence type="ECO:0000256" key="6">
    <source>
        <dbReference type="ARBA" id="ARBA00022737"/>
    </source>
</evidence>
<keyword evidence="9" id="KW-0675">Receptor</keyword>
<dbReference type="PANTHER" id="PTHR24365">
    <property type="entry name" value="TOLL-LIKE RECEPTOR"/>
    <property type="match status" value="1"/>
</dbReference>
<dbReference type="SMART" id="SM00369">
    <property type="entry name" value="LRR_TYP"/>
    <property type="match status" value="5"/>
</dbReference>
<keyword evidence="14" id="KW-1185">Reference proteome</keyword>
<dbReference type="InterPro" id="IPR001611">
    <property type="entry name" value="Leu-rich_rpt"/>
</dbReference>
<evidence type="ECO:0000256" key="3">
    <source>
        <dbReference type="ARBA" id="ARBA00022614"/>
    </source>
</evidence>
<dbReference type="SUPFAM" id="SSF52200">
    <property type="entry name" value="Toll/Interleukin receptor TIR domain"/>
    <property type="match status" value="1"/>
</dbReference>
<evidence type="ECO:0000256" key="2">
    <source>
        <dbReference type="ARBA" id="ARBA00009634"/>
    </source>
</evidence>
<dbReference type="SMART" id="SM00255">
    <property type="entry name" value="TIR"/>
    <property type="match status" value="1"/>
</dbReference>
<dbReference type="Pfam" id="PF13855">
    <property type="entry name" value="LRR_8"/>
    <property type="match status" value="3"/>
</dbReference>
<comment type="subcellular location">
    <subcellularLocation>
        <location evidence="1">Membrane</location>
        <topology evidence="1">Single-pass membrane protein</topology>
    </subcellularLocation>
</comment>
<comment type="similarity">
    <text evidence="2">Belongs to the Toll-like receptor family.</text>
</comment>
<evidence type="ECO:0000313" key="14">
    <source>
        <dbReference type="Proteomes" id="UP001634394"/>
    </source>
</evidence>
<comment type="caution">
    <text evidence="13">The sequence shown here is derived from an EMBL/GenBank/DDBJ whole genome shotgun (WGS) entry which is preliminary data.</text>
</comment>
<name>A0ABD3XR05_SINWO</name>
<dbReference type="PROSITE" id="PS51450">
    <property type="entry name" value="LRR"/>
    <property type="match status" value="1"/>
</dbReference>
<keyword evidence="6" id="KW-0677">Repeat</keyword>
<dbReference type="GO" id="GO:0016020">
    <property type="term" value="C:membrane"/>
    <property type="evidence" value="ECO:0007669"/>
    <property type="project" value="UniProtKB-SubCell"/>
</dbReference>
<keyword evidence="5" id="KW-0732">Signal</keyword>
<feature type="domain" description="TIR" evidence="12">
    <location>
        <begin position="618"/>
        <end position="775"/>
    </location>
</feature>
<dbReference type="InterPro" id="IPR000157">
    <property type="entry name" value="TIR_dom"/>
</dbReference>
<gene>
    <name evidence="13" type="ORF">ACJMK2_001033</name>
</gene>
<keyword evidence="4 11" id="KW-0812">Transmembrane</keyword>
<dbReference type="Pfam" id="PF01582">
    <property type="entry name" value="TIR"/>
    <property type="match status" value="1"/>
</dbReference>